<protein>
    <recommendedName>
        <fullName evidence="5">Repeat domain-containing protein</fullName>
    </recommendedName>
</protein>
<proteinExistence type="predicted"/>
<evidence type="ECO:0000313" key="3">
    <source>
        <dbReference type="EMBL" id="MDX8029894.1"/>
    </source>
</evidence>
<gene>
    <name evidence="3" type="ORF">SK803_06700</name>
</gene>
<evidence type="ECO:0000256" key="2">
    <source>
        <dbReference type="SAM" id="SignalP"/>
    </source>
</evidence>
<feature type="chain" id="PRO_5046355836" description="Repeat domain-containing protein" evidence="2">
    <location>
        <begin position="26"/>
        <end position="307"/>
    </location>
</feature>
<evidence type="ECO:0008006" key="5">
    <source>
        <dbReference type="Google" id="ProtNLM"/>
    </source>
</evidence>
<reference evidence="3 4" key="2">
    <citation type="submission" date="2023-11" db="EMBL/GenBank/DDBJ databases">
        <authorList>
            <person name="Lara A.C."/>
            <person name="Chronakova A."/>
        </authorList>
    </citation>
    <scope>NUCLEOTIDE SEQUENCE [LARGE SCALE GENOMIC DNA]</scope>
    <source>
        <strain evidence="3 4">BCCO 10_0856</strain>
    </source>
</reference>
<keyword evidence="2" id="KW-0732">Signal</keyword>
<keyword evidence="4" id="KW-1185">Reference proteome</keyword>
<dbReference type="EMBL" id="JAXAVW010000004">
    <property type="protein sequence ID" value="MDX8029894.1"/>
    <property type="molecule type" value="Genomic_DNA"/>
</dbReference>
<feature type="region of interest" description="Disordered" evidence="1">
    <location>
        <begin position="23"/>
        <end position="44"/>
    </location>
</feature>
<dbReference type="RefSeq" id="WP_319964894.1">
    <property type="nucleotide sequence ID" value="NZ_JAXAVW010000004.1"/>
</dbReference>
<reference evidence="3 4" key="1">
    <citation type="submission" date="2023-11" db="EMBL/GenBank/DDBJ databases">
        <title>Lentzea sokolovensis, sp. nov., Lentzea kristufkii, sp. nov., and Lentzea miocenensis, sp. nov., rare actinobacteria from Sokolov Coal Basin, Miocene lacustrine sediment, Czech Republic.</title>
        <authorList>
            <person name="Lara A."/>
            <person name="Kotroba L."/>
            <person name="Nouioui I."/>
            <person name="Neumann-Schaal M."/>
            <person name="Mast Y."/>
            <person name="Chronakova A."/>
        </authorList>
    </citation>
    <scope>NUCLEOTIDE SEQUENCE [LARGE SCALE GENOMIC DNA]</scope>
    <source>
        <strain evidence="3 4">BCCO 10_0856</strain>
    </source>
</reference>
<evidence type="ECO:0000256" key="1">
    <source>
        <dbReference type="SAM" id="MobiDB-lite"/>
    </source>
</evidence>
<sequence length="307" mass="33988">MRRRTWIAAAVVALSVTGLAVPATAEPGTSPRPSGDVTGDGKSDITARTSDGRLVVYPQIDGGNFGAPVTIGYGWRDVNYHWIATARADGAGPSDVVAADLDGNLWLYPNAGFNGISTLRQREIAGKNFWYWADGWGKAVIRTVRGDGLDDIEKIYASDNETSIYHFQNKLVYGVDHFEQFSIDRESKGRVVWTQYSEVPGSVTRGQYRDRIVEYANGRLAVQKLEFENSVGRYREITLGWGWDTLDSLMLKEISGDGIPDLLGRRKSDGALVAYLHSGRFDESDVYNTYLAPRVLSTGWYTVDQIS</sequence>
<name>A0ABU4SVG1_9PSEU</name>
<dbReference type="SUPFAM" id="SSF69318">
    <property type="entry name" value="Integrin alpha N-terminal domain"/>
    <property type="match status" value="1"/>
</dbReference>
<dbReference type="Proteomes" id="UP001285521">
    <property type="component" value="Unassembled WGS sequence"/>
</dbReference>
<comment type="caution">
    <text evidence="3">The sequence shown here is derived from an EMBL/GenBank/DDBJ whole genome shotgun (WGS) entry which is preliminary data.</text>
</comment>
<evidence type="ECO:0000313" key="4">
    <source>
        <dbReference type="Proteomes" id="UP001285521"/>
    </source>
</evidence>
<feature type="signal peptide" evidence="2">
    <location>
        <begin position="1"/>
        <end position="25"/>
    </location>
</feature>
<accession>A0ABU4SVG1</accession>
<dbReference type="InterPro" id="IPR028994">
    <property type="entry name" value="Integrin_alpha_N"/>
</dbReference>
<organism evidence="3 4">
    <name type="scientific">Lentzea miocenica</name>
    <dbReference type="NCBI Taxonomy" id="3095431"/>
    <lineage>
        <taxon>Bacteria</taxon>
        <taxon>Bacillati</taxon>
        <taxon>Actinomycetota</taxon>
        <taxon>Actinomycetes</taxon>
        <taxon>Pseudonocardiales</taxon>
        <taxon>Pseudonocardiaceae</taxon>
        <taxon>Lentzea</taxon>
    </lineage>
</organism>